<dbReference type="Proteomes" id="UP000799118">
    <property type="component" value="Unassembled WGS sequence"/>
</dbReference>
<proteinExistence type="inferred from homology"/>
<dbReference type="OrthoDB" id="419770at2759"/>
<dbReference type="PANTHER" id="PTHR13148:SF0">
    <property type="entry name" value="POST-GPI ATTACHMENT TO PROTEINS FACTOR 3"/>
    <property type="match status" value="1"/>
</dbReference>
<evidence type="ECO:0000256" key="5">
    <source>
        <dbReference type="ARBA" id="ARBA00022989"/>
    </source>
</evidence>
<feature type="transmembrane region" description="Helical" evidence="7">
    <location>
        <begin position="133"/>
        <end position="153"/>
    </location>
</feature>
<feature type="transmembrane region" description="Helical" evidence="7">
    <location>
        <begin position="165"/>
        <end position="187"/>
    </location>
</feature>
<feature type="transmembrane region" description="Helical" evidence="7">
    <location>
        <begin position="322"/>
        <end position="340"/>
    </location>
</feature>
<feature type="signal peptide" evidence="7">
    <location>
        <begin position="1"/>
        <end position="20"/>
    </location>
</feature>
<keyword evidence="6 7" id="KW-0472">Membrane</keyword>
<evidence type="ECO:0000256" key="3">
    <source>
        <dbReference type="ARBA" id="ARBA00022692"/>
    </source>
</evidence>
<dbReference type="GO" id="GO:0006506">
    <property type="term" value="P:GPI anchor biosynthetic process"/>
    <property type="evidence" value="ECO:0007669"/>
    <property type="project" value="UniProtKB-KW"/>
</dbReference>
<comment type="function">
    <text evidence="7">Involved in the lipid remodeling steps of GPI-anchor maturation.</text>
</comment>
<accession>A0A6A4HGN3</accession>
<comment type="similarity">
    <text evidence="7">Belongs to the PGAP3 family.</text>
</comment>
<comment type="subcellular location">
    <subcellularLocation>
        <location evidence="1">Endomembrane system</location>
        <topology evidence="1">Multi-pass membrane protein</topology>
    </subcellularLocation>
    <subcellularLocation>
        <location evidence="7">Endoplasmic reticulum membrane</location>
        <topology evidence="7">Multi-pass membrane protein</topology>
    </subcellularLocation>
</comment>
<evidence type="ECO:0000256" key="4">
    <source>
        <dbReference type="ARBA" id="ARBA00022729"/>
    </source>
</evidence>
<evidence type="ECO:0000256" key="1">
    <source>
        <dbReference type="ARBA" id="ARBA00004127"/>
    </source>
</evidence>
<name>A0A6A4HGN3_9AGAR</name>
<keyword evidence="9" id="KW-1185">Reference proteome</keyword>
<reference evidence="8" key="1">
    <citation type="journal article" date="2019" name="Environ. Microbiol.">
        <title>Fungal ecological strategies reflected in gene transcription - a case study of two litter decomposers.</title>
        <authorList>
            <person name="Barbi F."/>
            <person name="Kohler A."/>
            <person name="Barry K."/>
            <person name="Baskaran P."/>
            <person name="Daum C."/>
            <person name="Fauchery L."/>
            <person name="Ihrmark K."/>
            <person name="Kuo A."/>
            <person name="LaButti K."/>
            <person name="Lipzen A."/>
            <person name="Morin E."/>
            <person name="Grigoriev I.V."/>
            <person name="Henrissat B."/>
            <person name="Lindahl B."/>
            <person name="Martin F."/>
        </authorList>
    </citation>
    <scope>NUCLEOTIDE SEQUENCE</scope>
    <source>
        <strain evidence="8">JB14</strain>
    </source>
</reference>
<feature type="transmembrane region" description="Helical" evidence="7">
    <location>
        <begin position="290"/>
        <end position="310"/>
    </location>
</feature>
<protein>
    <recommendedName>
        <fullName evidence="7">Post-GPI attachment to proteins factor 3</fullName>
    </recommendedName>
</protein>
<organism evidence="8 9">
    <name type="scientific">Gymnopus androsaceus JB14</name>
    <dbReference type="NCBI Taxonomy" id="1447944"/>
    <lineage>
        <taxon>Eukaryota</taxon>
        <taxon>Fungi</taxon>
        <taxon>Dikarya</taxon>
        <taxon>Basidiomycota</taxon>
        <taxon>Agaricomycotina</taxon>
        <taxon>Agaricomycetes</taxon>
        <taxon>Agaricomycetidae</taxon>
        <taxon>Agaricales</taxon>
        <taxon>Marasmiineae</taxon>
        <taxon>Omphalotaceae</taxon>
        <taxon>Gymnopus</taxon>
    </lineage>
</organism>
<evidence type="ECO:0000313" key="9">
    <source>
        <dbReference type="Proteomes" id="UP000799118"/>
    </source>
</evidence>
<evidence type="ECO:0000313" key="8">
    <source>
        <dbReference type="EMBL" id="KAE9396284.1"/>
    </source>
</evidence>
<keyword evidence="2 7" id="KW-0337">GPI-anchor biosynthesis</keyword>
<evidence type="ECO:0000256" key="2">
    <source>
        <dbReference type="ARBA" id="ARBA00022502"/>
    </source>
</evidence>
<dbReference type="EMBL" id="ML769516">
    <property type="protein sequence ID" value="KAE9396284.1"/>
    <property type="molecule type" value="Genomic_DNA"/>
</dbReference>
<dbReference type="GO" id="GO:0005789">
    <property type="term" value="C:endoplasmic reticulum membrane"/>
    <property type="evidence" value="ECO:0007669"/>
    <property type="project" value="UniProtKB-SubCell"/>
</dbReference>
<feature type="transmembrane region" description="Helical" evidence="7">
    <location>
        <begin position="247"/>
        <end position="270"/>
    </location>
</feature>
<keyword evidence="3 7" id="KW-0812">Transmembrane</keyword>
<sequence length="355" mass="41121">MRWVSILLLCSVYLSGPAFASSGDRSDDFQQCLFRCSNSKCTGNPNDRLSLPLRLTRWTCTDNCKYLCMHEITARNIEFGGDILQYYGKWPFWRLVGMQEPASVAFSLMNLWVHVKGAQKLQRVLHDAHPMKIYYLGWSFVSMNTWIWSTVFHTRDTPFTEKMDYFSAALTIMTGLYYTVVRLFHLYGASTSSHRRLTLRGTPESNPQPSPKPNSMLRLWSATCALTFLAHISYLSLLPRFDYSYNIIFNVIIGLAHNALWLCFYSFSFLSCSISFRRFPGRSKSYRPSFVYKPALLVFLMTAAMGLELLDFPPWGLVIDAHSLWHLATVPIAYMWYEFLIEDASDESWKEQRMS</sequence>
<keyword evidence="5 7" id="KW-1133">Transmembrane helix</keyword>
<comment type="caution">
    <text evidence="7">Lacks conserved residue(s) required for the propagation of feature annotation.</text>
</comment>
<dbReference type="AlphaFoldDB" id="A0A6A4HGN3"/>
<evidence type="ECO:0000256" key="6">
    <source>
        <dbReference type="ARBA" id="ARBA00023136"/>
    </source>
</evidence>
<feature type="transmembrane region" description="Helical" evidence="7">
    <location>
        <begin position="217"/>
        <end position="235"/>
    </location>
</feature>
<dbReference type="InterPro" id="IPR007217">
    <property type="entry name" value="Per1-like"/>
</dbReference>
<dbReference type="Pfam" id="PF04080">
    <property type="entry name" value="Per1"/>
    <property type="match status" value="1"/>
</dbReference>
<dbReference type="PANTHER" id="PTHR13148">
    <property type="entry name" value="PER1-RELATED"/>
    <property type="match status" value="1"/>
</dbReference>
<gene>
    <name evidence="8" type="ORF">BT96DRAFT_1021455</name>
</gene>
<keyword evidence="7" id="KW-0256">Endoplasmic reticulum</keyword>
<evidence type="ECO:0000256" key="7">
    <source>
        <dbReference type="RuleBase" id="RU365066"/>
    </source>
</evidence>
<keyword evidence="4 7" id="KW-0732">Signal</keyword>
<dbReference type="GO" id="GO:0016788">
    <property type="term" value="F:hydrolase activity, acting on ester bonds"/>
    <property type="evidence" value="ECO:0007669"/>
    <property type="project" value="TreeGrafter"/>
</dbReference>
<feature type="chain" id="PRO_5025704472" description="Post-GPI attachment to proteins factor 3" evidence="7">
    <location>
        <begin position="21"/>
        <end position="355"/>
    </location>
</feature>